<name>A0A1G7W9I5_9FLAO</name>
<gene>
    <name evidence="2" type="ORF">SAMN04488062_101380</name>
</gene>
<dbReference type="OrthoDB" id="3169575at2"/>
<proteinExistence type="predicted"/>
<evidence type="ECO:0000313" key="2">
    <source>
        <dbReference type="EMBL" id="SDG68618.1"/>
    </source>
</evidence>
<keyword evidence="3" id="KW-1185">Reference proteome</keyword>
<sequence>MKKIFSIAFLFLFGFLLFYINLPVLHYGFTGFAVIFLLLVILGILFSIGLSVSQQTKQVKIVSKPNKFLSILAGMLLVYCIALPFVTSIKIFRSDSYQKLIGEVKNGQKITNHIAPISIDKIRVVDEELAHLLGEKVLGSQPALGSQVELGDFCIQKVDNNLYWVAPLLHSGFFKWFNNQEGTAGYVMVSATNERDVKLVQSIGGKDIKIKYQPGAYFQSDIHRHVYFNGNATVGLADFSFEIDDAGKPFWIVTKYGKKIGFAGKEAIGTIVVDAQSGTMNEYRIAATPKWVDRIQPLDFIEDQLNDWGEYVHGYWNFSNADKLQITEGLTLVYGKNNKSYWYTGLTSVGKDESAVGFVLVDTRTKETTFYKQGGATEFAAQSSAQGKVQEKGYKASLPIPYNINNIPTYVMTLKDDGGLVKMFAMVAISDYTIVGVGNTMRETLTSFKNVYNMSDNKINPNSVSNKKILKSVVTRIQNDVKNGNSFYYFKVKDYPNIFVGSSQISNQLPVTMVGDSIQISFDVDLEEVIDVSSFENINLKSSMKSK</sequence>
<accession>A0A1G7W9I5</accession>
<protein>
    <recommendedName>
        <fullName evidence="4">Cell shape-determining protein</fullName>
    </recommendedName>
</protein>
<dbReference type="Proteomes" id="UP000199274">
    <property type="component" value="Unassembled WGS sequence"/>
</dbReference>
<evidence type="ECO:0008006" key="4">
    <source>
        <dbReference type="Google" id="ProtNLM"/>
    </source>
</evidence>
<feature type="transmembrane region" description="Helical" evidence="1">
    <location>
        <begin position="68"/>
        <end position="86"/>
    </location>
</feature>
<feature type="transmembrane region" description="Helical" evidence="1">
    <location>
        <begin position="28"/>
        <end position="48"/>
    </location>
</feature>
<keyword evidence="1" id="KW-0472">Membrane</keyword>
<keyword evidence="1" id="KW-0812">Transmembrane</keyword>
<dbReference type="AlphaFoldDB" id="A0A1G7W9I5"/>
<keyword evidence="1" id="KW-1133">Transmembrane helix</keyword>
<evidence type="ECO:0000313" key="3">
    <source>
        <dbReference type="Proteomes" id="UP000199274"/>
    </source>
</evidence>
<feature type="transmembrane region" description="Helical" evidence="1">
    <location>
        <begin position="5"/>
        <end position="22"/>
    </location>
</feature>
<dbReference type="EMBL" id="FNDB01000001">
    <property type="protein sequence ID" value="SDG68618.1"/>
    <property type="molecule type" value="Genomic_DNA"/>
</dbReference>
<evidence type="ECO:0000256" key="1">
    <source>
        <dbReference type="SAM" id="Phobius"/>
    </source>
</evidence>
<reference evidence="3" key="1">
    <citation type="submission" date="2016-10" db="EMBL/GenBank/DDBJ databases">
        <authorList>
            <person name="Varghese N."/>
            <person name="Submissions S."/>
        </authorList>
    </citation>
    <scope>NUCLEOTIDE SEQUENCE [LARGE SCALE GENOMIC DNA]</scope>
    <source>
        <strain evidence="3">CGMCC 1.2747</strain>
    </source>
</reference>
<dbReference type="RefSeq" id="WP_091254428.1">
    <property type="nucleotide sequence ID" value="NZ_FNDB01000001.1"/>
</dbReference>
<dbReference type="STRING" id="178355.SAMN04488062_101380"/>
<organism evidence="2 3">
    <name type="scientific">Flavobacterium omnivorum</name>
    <dbReference type="NCBI Taxonomy" id="178355"/>
    <lineage>
        <taxon>Bacteria</taxon>
        <taxon>Pseudomonadati</taxon>
        <taxon>Bacteroidota</taxon>
        <taxon>Flavobacteriia</taxon>
        <taxon>Flavobacteriales</taxon>
        <taxon>Flavobacteriaceae</taxon>
        <taxon>Flavobacterium</taxon>
    </lineage>
</organism>